<dbReference type="Proteomes" id="UP000325113">
    <property type="component" value="Unassembled WGS sequence"/>
</dbReference>
<comment type="subcellular location">
    <subcellularLocation>
        <location evidence="1">Nucleus</location>
    </subcellularLocation>
</comment>
<protein>
    <recommendedName>
        <fullName evidence="6">Nucleoporin Nup54 alpha-helical domain-containing protein</fullName>
    </recommendedName>
</protein>
<dbReference type="InterPro" id="IPR024864">
    <property type="entry name" value="Nup54/Nup57/Nup44"/>
</dbReference>
<evidence type="ECO:0000256" key="5">
    <source>
        <dbReference type="SAM" id="MobiDB-lite"/>
    </source>
</evidence>
<dbReference type="GO" id="GO:0006999">
    <property type="term" value="P:nuclear pore organization"/>
    <property type="evidence" value="ECO:0007669"/>
    <property type="project" value="TreeGrafter"/>
</dbReference>
<evidence type="ECO:0000313" key="7">
    <source>
        <dbReference type="EMBL" id="KAA0166533.1"/>
    </source>
</evidence>
<accession>A0A5A8DM78</accession>
<feature type="region of interest" description="Disordered" evidence="5">
    <location>
        <begin position="106"/>
        <end position="130"/>
    </location>
</feature>
<keyword evidence="4" id="KW-0175">Coiled coil</keyword>
<feature type="compositionally biased region" description="Pro residues" evidence="5">
    <location>
        <begin position="118"/>
        <end position="127"/>
    </location>
</feature>
<keyword evidence="3" id="KW-0539">Nucleus</keyword>
<evidence type="ECO:0000259" key="6">
    <source>
        <dbReference type="Pfam" id="PF13874"/>
    </source>
</evidence>
<reference evidence="7 8" key="1">
    <citation type="submission" date="2019-07" db="EMBL/GenBank/DDBJ databases">
        <title>Genomes of Cafeteria roenbergensis.</title>
        <authorList>
            <person name="Fischer M.G."/>
            <person name="Hackl T."/>
            <person name="Roman M."/>
        </authorList>
    </citation>
    <scope>NUCLEOTIDE SEQUENCE [LARGE SCALE GENOMIC DNA]</scope>
    <source>
        <strain evidence="7 8">Cflag</strain>
    </source>
</reference>
<evidence type="ECO:0000256" key="1">
    <source>
        <dbReference type="ARBA" id="ARBA00004123"/>
    </source>
</evidence>
<evidence type="ECO:0000313" key="8">
    <source>
        <dbReference type="Proteomes" id="UP000325113"/>
    </source>
</evidence>
<gene>
    <name evidence="7" type="ORF">FNF31_01311</name>
</gene>
<dbReference type="PANTHER" id="PTHR13000:SF0">
    <property type="entry name" value="NUCLEOPORIN P54"/>
    <property type="match status" value="1"/>
</dbReference>
<evidence type="ECO:0000256" key="3">
    <source>
        <dbReference type="ARBA" id="ARBA00023242"/>
    </source>
</evidence>
<organism evidence="7 8">
    <name type="scientific">Cafeteria roenbergensis</name>
    <name type="common">Marine flagellate</name>
    <dbReference type="NCBI Taxonomy" id="33653"/>
    <lineage>
        <taxon>Eukaryota</taxon>
        <taxon>Sar</taxon>
        <taxon>Stramenopiles</taxon>
        <taxon>Bigyra</taxon>
        <taxon>Opalozoa</taxon>
        <taxon>Bicosoecida</taxon>
        <taxon>Cafeteriaceae</taxon>
        <taxon>Cafeteria</taxon>
    </lineage>
</organism>
<dbReference type="PANTHER" id="PTHR13000">
    <property type="entry name" value="NUCLEOPORIN P54"/>
    <property type="match status" value="1"/>
</dbReference>
<dbReference type="GO" id="GO:0036228">
    <property type="term" value="P:protein localization to nuclear inner membrane"/>
    <property type="evidence" value="ECO:0007669"/>
    <property type="project" value="TreeGrafter"/>
</dbReference>
<dbReference type="GO" id="GO:0006607">
    <property type="term" value="P:NLS-bearing protein import into nucleus"/>
    <property type="evidence" value="ECO:0007669"/>
    <property type="project" value="TreeGrafter"/>
</dbReference>
<feature type="domain" description="Nucleoporin Nup54 alpha-helical" evidence="6">
    <location>
        <begin position="255"/>
        <end position="371"/>
    </location>
</feature>
<feature type="coiled-coil region" evidence="4">
    <location>
        <begin position="270"/>
        <end position="318"/>
    </location>
</feature>
<keyword evidence="2" id="KW-0813">Transport</keyword>
<dbReference type="Pfam" id="PF13874">
    <property type="entry name" value="Nup54"/>
    <property type="match status" value="1"/>
</dbReference>
<proteinExistence type="predicted"/>
<comment type="caution">
    <text evidence="7">The sequence shown here is derived from an EMBL/GenBank/DDBJ whole genome shotgun (WGS) entry which is preliminary data.</text>
</comment>
<dbReference type="AlphaFoldDB" id="A0A5A8DM78"/>
<dbReference type="GO" id="GO:0044613">
    <property type="term" value="C:nuclear pore central transport channel"/>
    <property type="evidence" value="ECO:0007669"/>
    <property type="project" value="TreeGrafter"/>
</dbReference>
<dbReference type="GO" id="GO:0017056">
    <property type="term" value="F:structural constituent of nuclear pore"/>
    <property type="evidence" value="ECO:0007669"/>
    <property type="project" value="TreeGrafter"/>
</dbReference>
<dbReference type="InterPro" id="IPR025712">
    <property type="entry name" value="Nup54_alpha-helical_dom"/>
</dbReference>
<name>A0A5A8DM78_CAFRO</name>
<sequence length="435" mass="46247">MQTAANPFAAPAATAANPFAAPAATAANPFAAPAATAANPFGAPAATAANPFGAPAATAANPFGAPAATAAPAAPAAGIPGASTSRRAAVEAIGCFKWFQDPPRPAPPAAAAPLYGQPAPPPQPTFSPPQDVEREYAQLRVAYSNLPIREGQVTAAPAPVYGVPQPPQVQGSDRILHAPFVRKIFVPARQDRDYQPPLLCQLDCQGNLVKTSQGQPQLVPLLSQSEMRAVRRRLGRRVKHEDEDEEEDGATGQLSVPTVIIGFQGLTKFSKQLQSRAESITSKAEKLQAHVGSIVEDLQSMSTEMDRLEESQRRCSRRCLQASHHVAEQILGSRFSAIQDEERLLMRRINAIHSATYAPHGLRRRTEAVLTQAALSGAFSDSQDGSGSADGTIGPKALESIAKVLVEQQGSIDELKRFVREAAEDLRVVERELLH</sequence>
<evidence type="ECO:0000256" key="2">
    <source>
        <dbReference type="ARBA" id="ARBA00022448"/>
    </source>
</evidence>
<evidence type="ECO:0000256" key="4">
    <source>
        <dbReference type="SAM" id="Coils"/>
    </source>
</evidence>
<dbReference type="EMBL" id="VLTM01000008">
    <property type="protein sequence ID" value="KAA0166533.1"/>
    <property type="molecule type" value="Genomic_DNA"/>
</dbReference>